<dbReference type="InterPro" id="IPR025403">
    <property type="entry name" value="TgpA-like_C"/>
</dbReference>
<dbReference type="OrthoDB" id="5491447at2"/>
<proteinExistence type="predicted"/>
<evidence type="ECO:0000256" key="2">
    <source>
        <dbReference type="SAM" id="SignalP"/>
    </source>
</evidence>
<gene>
    <name evidence="4" type="ORF">DYU05_19645</name>
</gene>
<organism evidence="4 5">
    <name type="scientific">Mucilaginibacter terrenus</name>
    <dbReference type="NCBI Taxonomy" id="2482727"/>
    <lineage>
        <taxon>Bacteria</taxon>
        <taxon>Pseudomonadati</taxon>
        <taxon>Bacteroidota</taxon>
        <taxon>Sphingobacteriia</taxon>
        <taxon>Sphingobacteriales</taxon>
        <taxon>Sphingobacteriaceae</taxon>
        <taxon>Mucilaginibacter</taxon>
    </lineage>
</organism>
<comment type="caution">
    <text evidence="4">The sequence shown here is derived from an EMBL/GenBank/DDBJ whole genome shotgun (WGS) entry which is preliminary data.</text>
</comment>
<keyword evidence="1" id="KW-1133">Transmembrane helix</keyword>
<accession>A0A3E2NJT8</accession>
<keyword evidence="1" id="KW-0812">Transmembrane</keyword>
<evidence type="ECO:0000259" key="3">
    <source>
        <dbReference type="Pfam" id="PF13559"/>
    </source>
</evidence>
<keyword evidence="2" id="KW-0732">Signal</keyword>
<evidence type="ECO:0000313" key="4">
    <source>
        <dbReference type="EMBL" id="RFZ81201.1"/>
    </source>
</evidence>
<name>A0A3E2NJT8_9SPHI</name>
<keyword evidence="1" id="KW-0472">Membrane</keyword>
<protein>
    <submittedName>
        <fullName evidence="4">DUF4129 domain-containing protein</fullName>
    </submittedName>
</protein>
<feature type="chain" id="PRO_5017579799" evidence="2">
    <location>
        <begin position="20"/>
        <end position="242"/>
    </location>
</feature>
<dbReference type="RefSeq" id="WP_117384869.1">
    <property type="nucleotide sequence ID" value="NZ_QWDE01000006.1"/>
</dbReference>
<sequence>MLKAASLFIFLLTATLSHAAPDTAKVHRPATLVIDTGTVAQRTFDKTAIEKLKRQPEFDYQQNYSGPSLWTRFWKWFWSLFETSGGGKALGWFLISLKWLILIGGPLVIVLIILKLTGIDPLSIFRRQPYTSLAYSESEENIHEIDFDAEIEKAVSVNNYRLAVRLLYLRCLKQLSDSELINWQINKTNTNYINELTDNIQKDTFKQLTRQFEYAWYGDFLITAESYRKISQMFNNFKSNAS</sequence>
<dbReference type="EMBL" id="QWDE01000006">
    <property type="protein sequence ID" value="RFZ81201.1"/>
    <property type="molecule type" value="Genomic_DNA"/>
</dbReference>
<evidence type="ECO:0000313" key="5">
    <source>
        <dbReference type="Proteomes" id="UP000260823"/>
    </source>
</evidence>
<reference evidence="4 5" key="1">
    <citation type="submission" date="2018-08" db="EMBL/GenBank/DDBJ databases">
        <title>Mucilaginibacter terrae sp. nov., isolated from manganese diggings.</title>
        <authorList>
            <person name="Huang Y."/>
            <person name="Zhou Z."/>
        </authorList>
    </citation>
    <scope>NUCLEOTIDE SEQUENCE [LARGE SCALE GENOMIC DNA]</scope>
    <source>
        <strain evidence="4 5">ZH6</strain>
    </source>
</reference>
<dbReference type="AlphaFoldDB" id="A0A3E2NJT8"/>
<dbReference type="Pfam" id="PF13559">
    <property type="entry name" value="DUF4129"/>
    <property type="match status" value="1"/>
</dbReference>
<feature type="signal peptide" evidence="2">
    <location>
        <begin position="1"/>
        <end position="19"/>
    </location>
</feature>
<feature type="transmembrane region" description="Helical" evidence="1">
    <location>
        <begin position="89"/>
        <end position="114"/>
    </location>
</feature>
<dbReference type="Proteomes" id="UP000260823">
    <property type="component" value="Unassembled WGS sequence"/>
</dbReference>
<evidence type="ECO:0000256" key="1">
    <source>
        <dbReference type="SAM" id="Phobius"/>
    </source>
</evidence>
<feature type="domain" description="Protein-glutamine gamma-glutamyltransferase-like C-terminal" evidence="3">
    <location>
        <begin position="167"/>
        <end position="229"/>
    </location>
</feature>
<keyword evidence="5" id="KW-1185">Reference proteome</keyword>